<keyword evidence="4 6" id="KW-0949">S-adenosyl-L-methionine</keyword>
<dbReference type="GO" id="GO:0032259">
    <property type="term" value="P:methylation"/>
    <property type="evidence" value="ECO:0007669"/>
    <property type="project" value="UniProtKB-KW"/>
</dbReference>
<evidence type="ECO:0000313" key="7">
    <source>
        <dbReference type="EMBL" id="EWM53948.1"/>
    </source>
</evidence>
<dbReference type="PANTHER" id="PTHR23068">
    <property type="entry name" value="DNA CYTOSINE-5- -METHYLTRANSFERASE 3-RELATED"/>
    <property type="match status" value="1"/>
</dbReference>
<evidence type="ECO:0000256" key="5">
    <source>
        <dbReference type="ARBA" id="ARBA00022747"/>
    </source>
</evidence>
<dbReference type="RefSeq" id="WP_037298417.1">
    <property type="nucleotide sequence ID" value="NZ_ATAX01000022.1"/>
</dbReference>
<keyword evidence="3 6" id="KW-0808">Transferase</keyword>
<dbReference type="EC" id="2.1.1.37" evidence="1"/>
<reference evidence="7 8" key="1">
    <citation type="journal article" date="2014" name="PLoS ONE">
        <title>Rumen cellulosomics: divergent fiber-degrading strategies revealed by comparative genome-wide analysis of six ruminococcal strains.</title>
        <authorList>
            <person name="Dassa B."/>
            <person name="Borovok I."/>
            <person name="Ruimy-Israeli V."/>
            <person name="Lamed R."/>
            <person name="Flint H.J."/>
            <person name="Duncan S.H."/>
            <person name="Henrissat B."/>
            <person name="Coutinho P."/>
            <person name="Morrison M."/>
            <person name="Mosoni P."/>
            <person name="Yeoman C.J."/>
            <person name="White B.A."/>
            <person name="Bayer E.A."/>
        </authorList>
    </citation>
    <scope>NUCLEOTIDE SEQUENCE [LARGE SCALE GENOMIC DNA]</scope>
    <source>
        <strain evidence="7 8">007c</strain>
    </source>
</reference>
<name>W7UJE1_RUMFL</name>
<dbReference type="EMBL" id="ATAX01000022">
    <property type="protein sequence ID" value="EWM53948.1"/>
    <property type="molecule type" value="Genomic_DNA"/>
</dbReference>
<dbReference type="AlphaFoldDB" id="W7UJE1"/>
<evidence type="ECO:0000256" key="3">
    <source>
        <dbReference type="ARBA" id="ARBA00022679"/>
    </source>
</evidence>
<keyword evidence="2 6" id="KW-0489">Methyltransferase</keyword>
<protein>
    <recommendedName>
        <fullName evidence="1">DNA (cytosine-5-)-methyltransferase</fullName>
        <ecNumber evidence="1">2.1.1.37</ecNumber>
    </recommendedName>
</protein>
<dbReference type="GO" id="GO:0003886">
    <property type="term" value="F:DNA (cytosine-5-)-methyltransferase activity"/>
    <property type="evidence" value="ECO:0007669"/>
    <property type="project" value="UniProtKB-EC"/>
</dbReference>
<evidence type="ECO:0000313" key="8">
    <source>
        <dbReference type="Proteomes" id="UP000019365"/>
    </source>
</evidence>
<dbReference type="InterPro" id="IPR001525">
    <property type="entry name" value="C5_MeTfrase"/>
</dbReference>
<evidence type="ECO:0000256" key="1">
    <source>
        <dbReference type="ARBA" id="ARBA00011975"/>
    </source>
</evidence>
<comment type="similarity">
    <text evidence="6">Belongs to the class I-like SAM-binding methyltransferase superfamily. C5-methyltransferase family.</text>
</comment>
<dbReference type="OrthoDB" id="9813719at2"/>
<feature type="active site" evidence="6">
    <location>
        <position position="73"/>
    </location>
</feature>
<gene>
    <name evidence="7" type="ORF">RF007C_03290</name>
</gene>
<evidence type="ECO:0000256" key="2">
    <source>
        <dbReference type="ARBA" id="ARBA00022603"/>
    </source>
</evidence>
<dbReference type="InterPro" id="IPR050390">
    <property type="entry name" value="C5-Methyltransferase"/>
</dbReference>
<proteinExistence type="inferred from homology"/>
<keyword evidence="8" id="KW-1185">Reference proteome</keyword>
<dbReference type="PROSITE" id="PS51679">
    <property type="entry name" value="SAM_MT_C5"/>
    <property type="match status" value="1"/>
</dbReference>
<dbReference type="Pfam" id="PF00145">
    <property type="entry name" value="DNA_methylase"/>
    <property type="match status" value="1"/>
</dbReference>
<dbReference type="Gene3D" id="3.90.120.10">
    <property type="entry name" value="DNA Methylase, subunit A, domain 2"/>
    <property type="match status" value="1"/>
</dbReference>
<dbReference type="InterPro" id="IPR029063">
    <property type="entry name" value="SAM-dependent_MTases_sf"/>
</dbReference>
<evidence type="ECO:0000256" key="4">
    <source>
        <dbReference type="ARBA" id="ARBA00022691"/>
    </source>
</evidence>
<dbReference type="GO" id="GO:0009307">
    <property type="term" value="P:DNA restriction-modification system"/>
    <property type="evidence" value="ECO:0007669"/>
    <property type="project" value="UniProtKB-KW"/>
</dbReference>
<dbReference type="PANTHER" id="PTHR23068:SF25">
    <property type="entry name" value="DNA (CYTOSINE-5)-METHYLTRANSFERASE DRM2"/>
    <property type="match status" value="1"/>
</dbReference>
<dbReference type="eggNOG" id="COG0270">
    <property type="taxonomic scope" value="Bacteria"/>
</dbReference>
<accession>W7UJE1</accession>
<dbReference type="Gene3D" id="3.40.50.150">
    <property type="entry name" value="Vaccinia Virus protein VP39"/>
    <property type="match status" value="1"/>
</dbReference>
<evidence type="ECO:0000256" key="6">
    <source>
        <dbReference type="PROSITE-ProRule" id="PRU01016"/>
    </source>
</evidence>
<keyword evidence="5" id="KW-0680">Restriction system</keyword>
<sequence length="357" mass="39668">MKVLSLFDGISCGMLALLRAGIPVECYDAFEIDKYAVTVSKRNFPVIVHHGNVYDGDFTQFMGYDLLLGGSPCTYWSIAKKDRETDSNGEGFRLFKEYVRALEESGCKYFLYENNYSVHQRIKDEISKALGVEPIMINSSLVSAQNRKRCYWTNIPFTSFPDDKGILLKDVLESGVAWQDKSYCMTASYDGAVLYNTLERKQRTMVAEPIPINTYQGTDKSRTVMAGYHKYGEATIIKNPGFNGGTTAVATPVRVGHYGNGGQGQRIYSVIGKSVTLSANGGGQGAKTGLYKIDLPDGDYVIRKLTPIEAERLQTLPDNYTAGISNTQRYKCIGNGWTVDVIAHILRGLNREELQDV</sequence>
<dbReference type="InterPro" id="IPR018117">
    <property type="entry name" value="C5_DNA_meth_AS"/>
</dbReference>
<comment type="caution">
    <text evidence="7">The sequence shown here is derived from an EMBL/GenBank/DDBJ whole genome shotgun (WGS) entry which is preliminary data.</text>
</comment>
<dbReference type="PROSITE" id="PS00094">
    <property type="entry name" value="C5_MTASE_1"/>
    <property type="match status" value="1"/>
</dbReference>
<dbReference type="PATRIC" id="fig|1341157.4.peg.1311"/>
<dbReference type="Proteomes" id="UP000019365">
    <property type="component" value="Unassembled WGS sequence"/>
</dbReference>
<organism evidence="7 8">
    <name type="scientific">Ruminococcus flavefaciens 007c</name>
    <dbReference type="NCBI Taxonomy" id="1341157"/>
    <lineage>
        <taxon>Bacteria</taxon>
        <taxon>Bacillati</taxon>
        <taxon>Bacillota</taxon>
        <taxon>Clostridia</taxon>
        <taxon>Eubacteriales</taxon>
        <taxon>Oscillospiraceae</taxon>
        <taxon>Ruminococcus</taxon>
    </lineage>
</organism>
<dbReference type="SUPFAM" id="SSF53335">
    <property type="entry name" value="S-adenosyl-L-methionine-dependent methyltransferases"/>
    <property type="match status" value="1"/>
</dbReference>